<reference evidence="1 2" key="1">
    <citation type="journal article" date="2022" name="Nat. Plants">
        <title>Genomes of leafy and leafless Platanthera orchids illuminate the evolution of mycoheterotrophy.</title>
        <authorList>
            <person name="Li M.H."/>
            <person name="Liu K.W."/>
            <person name="Li Z."/>
            <person name="Lu H.C."/>
            <person name="Ye Q.L."/>
            <person name="Zhang D."/>
            <person name="Wang J.Y."/>
            <person name="Li Y.F."/>
            <person name="Zhong Z.M."/>
            <person name="Liu X."/>
            <person name="Yu X."/>
            <person name="Liu D.K."/>
            <person name="Tu X.D."/>
            <person name="Liu B."/>
            <person name="Hao Y."/>
            <person name="Liao X.Y."/>
            <person name="Jiang Y.T."/>
            <person name="Sun W.H."/>
            <person name="Chen J."/>
            <person name="Chen Y.Q."/>
            <person name="Ai Y."/>
            <person name="Zhai J.W."/>
            <person name="Wu S.S."/>
            <person name="Zhou Z."/>
            <person name="Hsiao Y.Y."/>
            <person name="Wu W.L."/>
            <person name="Chen Y.Y."/>
            <person name="Lin Y.F."/>
            <person name="Hsu J.L."/>
            <person name="Li C.Y."/>
            <person name="Wang Z.W."/>
            <person name="Zhao X."/>
            <person name="Zhong W.Y."/>
            <person name="Ma X.K."/>
            <person name="Ma L."/>
            <person name="Huang J."/>
            <person name="Chen G.Z."/>
            <person name="Huang M.Z."/>
            <person name="Huang L."/>
            <person name="Peng D.H."/>
            <person name="Luo Y.B."/>
            <person name="Zou S.Q."/>
            <person name="Chen S.P."/>
            <person name="Lan S."/>
            <person name="Tsai W.C."/>
            <person name="Van de Peer Y."/>
            <person name="Liu Z.J."/>
        </authorList>
    </citation>
    <scope>NUCLEOTIDE SEQUENCE [LARGE SCALE GENOMIC DNA]</scope>
    <source>
        <strain evidence="1">Lor288</strain>
    </source>
</reference>
<proteinExistence type="predicted"/>
<accession>A0ABR2LPA0</accession>
<gene>
    <name evidence="1" type="ORF">KSP40_PGU008402</name>
</gene>
<dbReference type="Proteomes" id="UP001412067">
    <property type="component" value="Unassembled WGS sequence"/>
</dbReference>
<evidence type="ECO:0000313" key="1">
    <source>
        <dbReference type="EMBL" id="KAK8946184.1"/>
    </source>
</evidence>
<name>A0ABR2LPA0_9ASPA</name>
<protein>
    <submittedName>
        <fullName evidence="1">Uncharacterized protein</fullName>
    </submittedName>
</protein>
<dbReference type="EMBL" id="JBBWWR010000017">
    <property type="protein sequence ID" value="KAK8946184.1"/>
    <property type="molecule type" value="Genomic_DNA"/>
</dbReference>
<evidence type="ECO:0000313" key="2">
    <source>
        <dbReference type="Proteomes" id="UP001412067"/>
    </source>
</evidence>
<sequence length="74" mass="8234">MISSSFEILPNSTRLHPYREAEVDDVGLMVQEEHCPVYLLLPGPVKSYDTSIVSAMTSNSRAPATPPRQCRCLK</sequence>
<comment type="caution">
    <text evidence="1">The sequence shown here is derived from an EMBL/GenBank/DDBJ whole genome shotgun (WGS) entry which is preliminary data.</text>
</comment>
<keyword evidence="2" id="KW-1185">Reference proteome</keyword>
<organism evidence="1 2">
    <name type="scientific">Platanthera guangdongensis</name>
    <dbReference type="NCBI Taxonomy" id="2320717"/>
    <lineage>
        <taxon>Eukaryota</taxon>
        <taxon>Viridiplantae</taxon>
        <taxon>Streptophyta</taxon>
        <taxon>Embryophyta</taxon>
        <taxon>Tracheophyta</taxon>
        <taxon>Spermatophyta</taxon>
        <taxon>Magnoliopsida</taxon>
        <taxon>Liliopsida</taxon>
        <taxon>Asparagales</taxon>
        <taxon>Orchidaceae</taxon>
        <taxon>Orchidoideae</taxon>
        <taxon>Orchideae</taxon>
        <taxon>Orchidinae</taxon>
        <taxon>Platanthera</taxon>
    </lineage>
</organism>